<keyword evidence="1" id="KW-0732">Signal</keyword>
<gene>
    <name evidence="2" type="ORF">BN2614_LOCUS3</name>
</gene>
<organism evidence="2 3">
    <name type="scientific">Gulo gulo</name>
    <name type="common">Wolverine</name>
    <name type="synonym">Gluton</name>
    <dbReference type="NCBI Taxonomy" id="48420"/>
    <lineage>
        <taxon>Eukaryota</taxon>
        <taxon>Metazoa</taxon>
        <taxon>Chordata</taxon>
        <taxon>Craniata</taxon>
        <taxon>Vertebrata</taxon>
        <taxon>Euteleostomi</taxon>
        <taxon>Mammalia</taxon>
        <taxon>Eutheria</taxon>
        <taxon>Laurasiatheria</taxon>
        <taxon>Carnivora</taxon>
        <taxon>Caniformia</taxon>
        <taxon>Musteloidea</taxon>
        <taxon>Mustelidae</taxon>
        <taxon>Guloninae</taxon>
        <taxon>Gulo</taxon>
    </lineage>
</organism>
<evidence type="ECO:0008006" key="4">
    <source>
        <dbReference type="Google" id="ProtNLM"/>
    </source>
</evidence>
<dbReference type="InterPro" id="IPR036179">
    <property type="entry name" value="Ig-like_dom_sf"/>
</dbReference>
<accession>A0A9X9M7R6</accession>
<reference evidence="2 3" key="1">
    <citation type="submission" date="2018-10" db="EMBL/GenBank/DDBJ databases">
        <authorList>
            <person name="Ekblom R."/>
            <person name="Jareborg N."/>
        </authorList>
    </citation>
    <scope>NUCLEOTIDE SEQUENCE [LARGE SCALE GENOMIC DNA]</scope>
    <source>
        <tissue evidence="2">Muscle</tissue>
    </source>
</reference>
<dbReference type="InterPro" id="IPR013783">
    <property type="entry name" value="Ig-like_fold"/>
</dbReference>
<dbReference type="Gene3D" id="2.60.40.10">
    <property type="entry name" value="Immunoglobulins"/>
    <property type="match status" value="1"/>
</dbReference>
<comment type="caution">
    <text evidence="2">The sequence shown here is derived from an EMBL/GenBank/DDBJ whole genome shotgun (WGS) entry which is preliminary data.</text>
</comment>
<evidence type="ECO:0000313" key="2">
    <source>
        <dbReference type="EMBL" id="VCX38686.1"/>
    </source>
</evidence>
<dbReference type="AlphaFoldDB" id="A0A9X9M7R6"/>
<proteinExistence type="predicted"/>
<protein>
    <recommendedName>
        <fullName evidence="4">Immunoglobulin V-set domain-containing protein</fullName>
    </recommendedName>
</protein>
<name>A0A9X9M7R6_GULGU</name>
<dbReference type="Proteomes" id="UP000269945">
    <property type="component" value="Unassembled WGS sequence"/>
</dbReference>
<evidence type="ECO:0000256" key="1">
    <source>
        <dbReference type="SAM" id="SignalP"/>
    </source>
</evidence>
<keyword evidence="3" id="KW-1185">Reference proteome</keyword>
<dbReference type="EMBL" id="CYRY02043984">
    <property type="protein sequence ID" value="VCX38686.1"/>
    <property type="molecule type" value="Genomic_DNA"/>
</dbReference>
<dbReference type="SUPFAM" id="SSF48726">
    <property type="entry name" value="Immunoglobulin"/>
    <property type="match status" value="1"/>
</dbReference>
<sequence length="55" mass="6017">MAWSTLSLLLLTLCTGLVASSELTQPPLVSVALGQIATITCTGEELDYDYVHWYQ</sequence>
<feature type="signal peptide" evidence="1">
    <location>
        <begin position="1"/>
        <end position="20"/>
    </location>
</feature>
<feature type="chain" id="PRO_5040732624" description="Immunoglobulin V-set domain-containing protein" evidence="1">
    <location>
        <begin position="21"/>
        <end position="55"/>
    </location>
</feature>
<evidence type="ECO:0000313" key="3">
    <source>
        <dbReference type="Proteomes" id="UP000269945"/>
    </source>
</evidence>